<gene>
    <name evidence="1" type="ORF">MTP08_00055</name>
</gene>
<evidence type="ECO:0000313" key="1">
    <source>
        <dbReference type="EMBL" id="UOE38205.1"/>
    </source>
</evidence>
<evidence type="ECO:0000313" key="2">
    <source>
        <dbReference type="Proteomes" id="UP000831068"/>
    </source>
</evidence>
<protein>
    <recommendedName>
        <fullName evidence="3">DKNYY family protein</fullName>
    </recommendedName>
</protein>
<evidence type="ECO:0008006" key="3">
    <source>
        <dbReference type="Google" id="ProtNLM"/>
    </source>
</evidence>
<name>A0ABY4BGK7_9FLAO</name>
<sequence>MKNSFIILFLIFIISVQAQKPYDSIKHSRYLYDDTDCSVVWKNNQKLYKLFKHEARKIDYKSLSKIIINDLDINNIPDRNIVFTLYSTEVVYATNFVLCSSNLNIKNPNYNYLNFYTPENIKLLQKKLKKNLYFDFSDSNFENNEYRPLKKETMKHPFYNFLADMKSAGKNICYDPSAVVSEPLTLDGAGYVKLDFRNHLGGIVVVKYDYFIYNKFSPIVFKTYKYQDKKWVKIPTKDEHLF</sequence>
<dbReference type="RefSeq" id="WP_243576518.1">
    <property type="nucleotide sequence ID" value="NZ_CP094529.1"/>
</dbReference>
<dbReference type="EMBL" id="CP094529">
    <property type="protein sequence ID" value="UOE38205.1"/>
    <property type="molecule type" value="Genomic_DNA"/>
</dbReference>
<keyword evidence="2" id="KW-1185">Reference proteome</keyword>
<reference evidence="1 2" key="1">
    <citation type="submission" date="2022-03" db="EMBL/GenBank/DDBJ databases">
        <title>Chryseobacterium sp. isolated from the Andong Sikhe.</title>
        <authorList>
            <person name="Won M."/>
            <person name="Kim S.-J."/>
            <person name="Kwon S.-W."/>
        </authorList>
    </citation>
    <scope>NUCLEOTIDE SEQUENCE [LARGE SCALE GENOMIC DNA]</scope>
    <source>
        <strain evidence="1 2">ADR-1</strain>
    </source>
</reference>
<dbReference type="Proteomes" id="UP000831068">
    <property type="component" value="Chromosome"/>
</dbReference>
<proteinExistence type="predicted"/>
<organism evidence="1 2">
    <name type="scientific">Chryseobacterium oryzae</name>
    <dbReference type="NCBI Taxonomy" id="2929799"/>
    <lineage>
        <taxon>Bacteria</taxon>
        <taxon>Pseudomonadati</taxon>
        <taxon>Bacteroidota</taxon>
        <taxon>Flavobacteriia</taxon>
        <taxon>Flavobacteriales</taxon>
        <taxon>Weeksellaceae</taxon>
        <taxon>Chryseobacterium group</taxon>
        <taxon>Chryseobacterium</taxon>
    </lineage>
</organism>
<accession>A0ABY4BGK7</accession>